<dbReference type="PROSITE" id="PS00012">
    <property type="entry name" value="PHOSPHOPANTETHEINE"/>
    <property type="match status" value="1"/>
</dbReference>
<comment type="caution">
    <text evidence="15">The sequence shown here is derived from an EMBL/GenBank/DDBJ whole genome shotgun (WGS) entry which is preliminary data.</text>
</comment>
<keyword evidence="7" id="KW-0597">Phosphoprotein</keyword>
<dbReference type="AlphaFoldDB" id="A0A9D5HL84"/>
<evidence type="ECO:0000256" key="1">
    <source>
        <dbReference type="ARBA" id="ARBA00003180"/>
    </source>
</evidence>
<keyword evidence="16" id="KW-1185">Reference proteome</keyword>
<name>A0A9D5HL84_9LILI</name>
<evidence type="ECO:0000256" key="7">
    <source>
        <dbReference type="ARBA" id="ARBA00022553"/>
    </source>
</evidence>
<dbReference type="HAMAP" id="MF_01217">
    <property type="entry name" value="Acyl_carrier"/>
    <property type="match status" value="1"/>
</dbReference>
<dbReference type="InterPro" id="IPR003231">
    <property type="entry name" value="ACP"/>
</dbReference>
<evidence type="ECO:0000256" key="11">
    <source>
        <dbReference type="ARBA" id="ARBA00023098"/>
    </source>
</evidence>
<keyword evidence="5 13" id="KW-0444">Lipid biosynthesis</keyword>
<dbReference type="GO" id="GO:0009507">
    <property type="term" value="C:chloroplast"/>
    <property type="evidence" value="ECO:0007669"/>
    <property type="project" value="UniProtKB-SubCell"/>
</dbReference>
<evidence type="ECO:0000256" key="9">
    <source>
        <dbReference type="ARBA" id="ARBA00022832"/>
    </source>
</evidence>
<gene>
    <name evidence="15" type="ORF">J5N97_008959</name>
</gene>
<dbReference type="GO" id="GO:0000036">
    <property type="term" value="F:acyl carrier activity"/>
    <property type="evidence" value="ECO:0007669"/>
    <property type="project" value="InterPro"/>
</dbReference>
<proteinExistence type="inferred from homology"/>
<dbReference type="InterPro" id="IPR044813">
    <property type="entry name" value="ACP_chloroplastic"/>
</dbReference>
<dbReference type="OrthoDB" id="448946at2759"/>
<evidence type="ECO:0000256" key="3">
    <source>
        <dbReference type="ARBA" id="ARBA00010930"/>
    </source>
</evidence>
<dbReference type="InterPro" id="IPR009081">
    <property type="entry name" value="PP-bd_ACP"/>
</dbReference>
<evidence type="ECO:0000256" key="10">
    <source>
        <dbReference type="ARBA" id="ARBA00022946"/>
    </source>
</evidence>
<dbReference type="SUPFAM" id="SSF47336">
    <property type="entry name" value="ACP-like"/>
    <property type="match status" value="1"/>
</dbReference>
<dbReference type="Pfam" id="PF00550">
    <property type="entry name" value="PP-binding"/>
    <property type="match status" value="1"/>
</dbReference>
<dbReference type="InterPro" id="IPR036736">
    <property type="entry name" value="ACP-like_sf"/>
</dbReference>
<dbReference type="EMBL" id="JAGGNH010000002">
    <property type="protein sequence ID" value="KAJ0980704.1"/>
    <property type="molecule type" value="Genomic_DNA"/>
</dbReference>
<evidence type="ECO:0000256" key="2">
    <source>
        <dbReference type="ARBA" id="ARBA00004229"/>
    </source>
</evidence>
<evidence type="ECO:0000313" key="15">
    <source>
        <dbReference type="EMBL" id="KAJ0980704.1"/>
    </source>
</evidence>
<keyword evidence="8" id="KW-0934">Plastid</keyword>
<dbReference type="PANTHER" id="PTHR46153:SF20">
    <property type="entry name" value="ACYL CARRIER PROTEIN 2, CHLOROPLASTIC-RELATED"/>
    <property type="match status" value="1"/>
</dbReference>
<evidence type="ECO:0000313" key="16">
    <source>
        <dbReference type="Proteomes" id="UP001085076"/>
    </source>
</evidence>
<evidence type="ECO:0000256" key="6">
    <source>
        <dbReference type="ARBA" id="ARBA00022528"/>
    </source>
</evidence>
<dbReference type="PANTHER" id="PTHR46153">
    <property type="entry name" value="ACYL CARRIER PROTEIN"/>
    <property type="match status" value="1"/>
</dbReference>
<dbReference type="Proteomes" id="UP001085076">
    <property type="component" value="Miscellaneous, Linkage group lg02"/>
</dbReference>
<dbReference type="InterPro" id="IPR006162">
    <property type="entry name" value="Ppantetheine_attach_site"/>
</dbReference>
<dbReference type="NCBIfam" id="TIGR00517">
    <property type="entry name" value="acyl_carrier"/>
    <property type="match status" value="1"/>
</dbReference>
<comment type="subcellular location">
    <subcellularLocation>
        <location evidence="2">Plastid</location>
        <location evidence="2">Chloroplast</location>
    </subcellularLocation>
</comment>
<dbReference type="PROSITE" id="PS50075">
    <property type="entry name" value="CARRIER"/>
    <property type="match status" value="1"/>
</dbReference>
<evidence type="ECO:0000256" key="12">
    <source>
        <dbReference type="ARBA" id="ARBA00023160"/>
    </source>
</evidence>
<keyword evidence="4 13" id="KW-0596">Phosphopantetheine</keyword>
<comment type="function">
    <text evidence="1 13">Carrier of the growing fatty acid chain in fatty acid biosynthesis.</text>
</comment>
<protein>
    <recommendedName>
        <fullName evidence="13">Acyl carrier protein</fullName>
    </recommendedName>
</protein>
<evidence type="ECO:0000259" key="14">
    <source>
        <dbReference type="PROSITE" id="PS50075"/>
    </source>
</evidence>
<keyword evidence="10" id="KW-0809">Transit peptide</keyword>
<reference evidence="15" key="2">
    <citation type="journal article" date="2022" name="Hortic Res">
        <title>The genome of Dioscorea zingiberensis sheds light on the biosynthesis, origin and evolution of the medicinally important diosgenin saponins.</title>
        <authorList>
            <person name="Li Y."/>
            <person name="Tan C."/>
            <person name="Li Z."/>
            <person name="Guo J."/>
            <person name="Li S."/>
            <person name="Chen X."/>
            <person name="Wang C."/>
            <person name="Dai X."/>
            <person name="Yang H."/>
            <person name="Song W."/>
            <person name="Hou L."/>
            <person name="Xu J."/>
            <person name="Tong Z."/>
            <person name="Xu A."/>
            <person name="Yuan X."/>
            <person name="Wang W."/>
            <person name="Yang Q."/>
            <person name="Chen L."/>
            <person name="Sun Z."/>
            <person name="Wang K."/>
            <person name="Pan B."/>
            <person name="Chen J."/>
            <person name="Bao Y."/>
            <person name="Liu F."/>
            <person name="Qi X."/>
            <person name="Gang D.R."/>
            <person name="Wen J."/>
            <person name="Li J."/>
        </authorList>
    </citation>
    <scope>NUCLEOTIDE SEQUENCE</scope>
    <source>
        <strain evidence="15">Dzin_1.0</strain>
    </source>
</reference>
<evidence type="ECO:0000256" key="4">
    <source>
        <dbReference type="ARBA" id="ARBA00022450"/>
    </source>
</evidence>
<reference evidence="15" key="1">
    <citation type="submission" date="2021-03" db="EMBL/GenBank/DDBJ databases">
        <authorList>
            <person name="Li Z."/>
            <person name="Yang C."/>
        </authorList>
    </citation>
    <scope>NUCLEOTIDE SEQUENCE</scope>
    <source>
        <strain evidence="15">Dzin_1.0</strain>
        <tissue evidence="15">Leaf</tissue>
    </source>
</reference>
<keyword evidence="12 13" id="KW-0275">Fatty acid biosynthesis</keyword>
<keyword evidence="6" id="KW-0150">Chloroplast</keyword>
<organism evidence="15 16">
    <name type="scientific">Dioscorea zingiberensis</name>
    <dbReference type="NCBI Taxonomy" id="325984"/>
    <lineage>
        <taxon>Eukaryota</taxon>
        <taxon>Viridiplantae</taxon>
        <taxon>Streptophyta</taxon>
        <taxon>Embryophyta</taxon>
        <taxon>Tracheophyta</taxon>
        <taxon>Spermatophyta</taxon>
        <taxon>Magnoliopsida</taxon>
        <taxon>Liliopsida</taxon>
        <taxon>Dioscoreales</taxon>
        <taxon>Dioscoreaceae</taxon>
        <taxon>Dioscorea</taxon>
    </lineage>
</organism>
<dbReference type="Gene3D" id="1.10.1200.10">
    <property type="entry name" value="ACP-like"/>
    <property type="match status" value="1"/>
</dbReference>
<evidence type="ECO:0000256" key="13">
    <source>
        <dbReference type="RuleBase" id="RU000722"/>
    </source>
</evidence>
<comment type="similarity">
    <text evidence="3">Belongs to the acyl carrier protein (ACP) family.</text>
</comment>
<evidence type="ECO:0000256" key="8">
    <source>
        <dbReference type="ARBA" id="ARBA00022640"/>
    </source>
</evidence>
<keyword evidence="11" id="KW-0443">Lipid metabolism</keyword>
<evidence type="ECO:0000256" key="5">
    <source>
        <dbReference type="ARBA" id="ARBA00022516"/>
    </source>
</evidence>
<keyword evidence="9" id="KW-0276">Fatty acid metabolism</keyword>
<accession>A0A9D5HL84</accession>
<feature type="domain" description="Carrier" evidence="14">
    <location>
        <begin position="62"/>
        <end position="137"/>
    </location>
</feature>
<sequence>MASISATAISISARPRASLRSQGANGIFPLKSVSFSSKSKNFLQLRSQPAPLRLRISCAAKPETVDKVCEIVKKKLALADDIKVTGESKFATLGADSLDTVEIVMDLEENFGINVEEDSANSIVTVQDAANLIEDLVNAKSAADKN</sequence>